<feature type="domain" description="S-adenosylmethionine synthetase C-terminal" evidence="15">
    <location>
        <begin position="243"/>
        <end position="382"/>
    </location>
</feature>
<feature type="binding site" description="in other chain" evidence="10">
    <location>
        <begin position="240"/>
        <end position="241"/>
    </location>
    <ligand>
        <name>ATP</name>
        <dbReference type="ChEBI" id="CHEBI:30616"/>
        <note>ligand shared between two neighboring subunits</note>
    </ligand>
</feature>
<comment type="cofactor">
    <cofactor evidence="10">
        <name>Mg(2+)</name>
        <dbReference type="ChEBI" id="CHEBI:18420"/>
    </cofactor>
    <text evidence="10">Binds 2 divalent ions per subunit.</text>
</comment>
<evidence type="ECO:0000256" key="5">
    <source>
        <dbReference type="ARBA" id="ARBA00022723"/>
    </source>
</evidence>
<keyword evidence="9 10" id="KW-0630">Potassium</keyword>
<feature type="region of interest" description="Flexible loop" evidence="10">
    <location>
        <begin position="103"/>
        <end position="113"/>
    </location>
</feature>
<feature type="domain" description="S-adenosylmethionine synthetase central" evidence="14">
    <location>
        <begin position="121"/>
        <end position="241"/>
    </location>
</feature>
<gene>
    <name evidence="10" type="primary">metK</name>
    <name evidence="16" type="ORF">E5987_00860</name>
</gene>
<feature type="binding site" evidence="10">
    <location>
        <position position="272"/>
    </location>
    <ligand>
        <name>ATP</name>
        <dbReference type="ChEBI" id="CHEBI:30616"/>
        <note>ligand shared between two neighboring subunits</note>
    </ligand>
</feature>
<feature type="binding site" description="in other chain" evidence="10">
    <location>
        <position position="60"/>
    </location>
    <ligand>
        <name>L-methionine</name>
        <dbReference type="ChEBI" id="CHEBI:57844"/>
        <note>ligand shared between two neighboring subunits</note>
    </ligand>
</feature>
<dbReference type="UniPathway" id="UPA00315">
    <property type="reaction ID" value="UER00080"/>
</dbReference>
<comment type="cofactor">
    <cofactor evidence="10">
        <name>K(+)</name>
        <dbReference type="ChEBI" id="CHEBI:29103"/>
    </cofactor>
    <text evidence="10">Binds 1 potassium ion per subunit.</text>
</comment>
<dbReference type="AlphaFoldDB" id="A0A6L6YDX8"/>
<dbReference type="FunFam" id="3.30.300.10:FF:000004">
    <property type="entry name" value="S-adenosylmethionine synthase"/>
    <property type="match status" value="1"/>
</dbReference>
<protein>
    <recommendedName>
        <fullName evidence="10">S-adenosylmethionine synthase</fullName>
        <shortName evidence="10">AdoMet synthase</shortName>
        <ecNumber evidence="10">2.5.1.6</ecNumber>
    </recommendedName>
    <alternativeName>
        <fullName evidence="10">MAT</fullName>
    </alternativeName>
    <alternativeName>
        <fullName evidence="10">Methionine adenosyltransferase</fullName>
    </alternativeName>
</protein>
<comment type="catalytic activity">
    <reaction evidence="10">
        <text>L-methionine + ATP + H2O = S-adenosyl-L-methionine + phosphate + diphosphate</text>
        <dbReference type="Rhea" id="RHEA:21080"/>
        <dbReference type="ChEBI" id="CHEBI:15377"/>
        <dbReference type="ChEBI" id="CHEBI:30616"/>
        <dbReference type="ChEBI" id="CHEBI:33019"/>
        <dbReference type="ChEBI" id="CHEBI:43474"/>
        <dbReference type="ChEBI" id="CHEBI:57844"/>
        <dbReference type="ChEBI" id="CHEBI:59789"/>
        <dbReference type="EC" id="2.5.1.6"/>
    </reaction>
</comment>
<dbReference type="GO" id="GO:0006556">
    <property type="term" value="P:S-adenosylmethionine biosynthetic process"/>
    <property type="evidence" value="ECO:0007669"/>
    <property type="project" value="UniProtKB-UniRule"/>
</dbReference>
<dbReference type="GO" id="GO:0005524">
    <property type="term" value="F:ATP binding"/>
    <property type="evidence" value="ECO:0007669"/>
    <property type="project" value="UniProtKB-UniRule"/>
</dbReference>
<feature type="binding site" description="in other chain" evidence="10">
    <location>
        <begin position="255"/>
        <end position="256"/>
    </location>
    <ligand>
        <name>ATP</name>
        <dbReference type="ChEBI" id="CHEBI:30616"/>
        <note>ligand shared between two neighboring subunits</note>
    </ligand>
</feature>
<dbReference type="Gene3D" id="3.30.300.10">
    <property type="match status" value="3"/>
</dbReference>
<evidence type="ECO:0000259" key="13">
    <source>
        <dbReference type="Pfam" id="PF00438"/>
    </source>
</evidence>
<dbReference type="InterPro" id="IPR022630">
    <property type="entry name" value="S-AdoMet_synt_C"/>
</dbReference>
<dbReference type="EC" id="2.5.1.6" evidence="10"/>
<comment type="subcellular location">
    <subcellularLocation>
        <location evidence="10 11">Cytoplasm</location>
    </subcellularLocation>
</comment>
<dbReference type="GO" id="GO:0004478">
    <property type="term" value="F:methionine adenosyltransferase activity"/>
    <property type="evidence" value="ECO:0007669"/>
    <property type="project" value="UniProtKB-UniRule"/>
</dbReference>
<dbReference type="InterPro" id="IPR022629">
    <property type="entry name" value="S-AdoMet_synt_central"/>
</dbReference>
<evidence type="ECO:0000256" key="12">
    <source>
        <dbReference type="RuleBase" id="RU004462"/>
    </source>
</evidence>
<keyword evidence="7 10" id="KW-0067">ATP-binding</keyword>
<dbReference type="SUPFAM" id="SSF55973">
    <property type="entry name" value="S-adenosylmethionine synthetase"/>
    <property type="match status" value="3"/>
</dbReference>
<dbReference type="PROSITE" id="PS00377">
    <property type="entry name" value="ADOMET_SYNTHASE_2"/>
    <property type="match status" value="1"/>
</dbReference>
<comment type="similarity">
    <text evidence="2 10 12">Belongs to the AdoMet synthase family.</text>
</comment>
<evidence type="ECO:0000256" key="8">
    <source>
        <dbReference type="ARBA" id="ARBA00022842"/>
    </source>
</evidence>
<evidence type="ECO:0000256" key="11">
    <source>
        <dbReference type="RuleBase" id="RU000542"/>
    </source>
</evidence>
<dbReference type="PROSITE" id="PS00376">
    <property type="entry name" value="ADOMET_SYNTHASE_1"/>
    <property type="match status" value="1"/>
</dbReference>
<evidence type="ECO:0000313" key="16">
    <source>
        <dbReference type="EMBL" id="MVX55756.1"/>
    </source>
</evidence>
<evidence type="ECO:0000256" key="6">
    <source>
        <dbReference type="ARBA" id="ARBA00022741"/>
    </source>
</evidence>
<dbReference type="HAMAP" id="MF_00086">
    <property type="entry name" value="S_AdoMet_synth1"/>
    <property type="match status" value="1"/>
</dbReference>
<feature type="binding site" description="in other chain" evidence="10">
    <location>
        <position position="280"/>
    </location>
    <ligand>
        <name>L-methionine</name>
        <dbReference type="ChEBI" id="CHEBI:57844"/>
        <note>ligand shared between two neighboring subunits</note>
    </ligand>
</feature>
<dbReference type="EMBL" id="WSRP01000002">
    <property type="protein sequence ID" value="MVX55756.1"/>
    <property type="molecule type" value="Genomic_DNA"/>
</dbReference>
<keyword evidence="5 10" id="KW-0479">Metal-binding</keyword>
<comment type="pathway">
    <text evidence="1 10">Amino-acid biosynthesis; S-adenosyl-L-methionine biosynthesis; S-adenosyl-L-methionine from L-methionine: step 1/1.</text>
</comment>
<feature type="binding site" evidence="10">
    <location>
        <position position="47"/>
    </location>
    <ligand>
        <name>K(+)</name>
        <dbReference type="ChEBI" id="CHEBI:29103"/>
    </ligand>
</feature>
<evidence type="ECO:0000256" key="2">
    <source>
        <dbReference type="ARBA" id="ARBA00009685"/>
    </source>
</evidence>
<sequence>MKQSAKEYLFTSESVSEGHPDKVADQISDAILDAILEQDPTARVAAETLCTTGTVMLAGEISTTANVDFPSVVRNTLKRIGYDDSSYGIDHKGCAVLVAFDKQSPDIAQGVDSAQDDPLEKGAGDQGLMFGYACDETDALMPAPIYYAHRLVEQQSLMRRTGEMPYLRPDAKSQVTMRYVDGRPVSVETVVLSTQHAPDMSDGDKMKPEFIEAVIEKIVKPVFPPEMLRDTKYLINPTGRFVIGGPQGDCGLTGRKIIVDTYGGACPHGGGAFSGKDPTKVDRSAAYACRYVAKNIVAAGLAKQCQIQVAYAIGVANPVNITVYTEGTGVIPDEKIAELVREHFDLRPAGIIKMLDLQRPIYSKTAAYGHFGREEPEFTWERTDKAEALRKAAGLAD</sequence>
<comment type="function">
    <text evidence="10">Catalyzes the formation of S-adenosylmethionine (AdoMet) from methionine and ATP. The overall synthetic reaction is composed of two sequential steps, AdoMet formation and the subsequent tripolyphosphate hydrolysis which occurs prior to release of AdoMet from the enzyme.</text>
</comment>
<dbReference type="GO" id="GO:0000287">
    <property type="term" value="F:magnesium ion binding"/>
    <property type="evidence" value="ECO:0007669"/>
    <property type="project" value="UniProtKB-UniRule"/>
</dbReference>
<dbReference type="OrthoDB" id="9801686at2"/>
<accession>A0A6L6YDX8</accession>
<evidence type="ECO:0000256" key="10">
    <source>
        <dbReference type="HAMAP-Rule" id="MF_00086"/>
    </source>
</evidence>
<feature type="domain" description="S-adenosylmethionine synthetase N-terminal" evidence="13">
    <location>
        <begin position="8"/>
        <end position="105"/>
    </location>
</feature>
<dbReference type="InterPro" id="IPR002133">
    <property type="entry name" value="S-AdoMet_synthetase"/>
</dbReference>
<feature type="binding site" description="in other chain" evidence="10">
    <location>
        <position position="103"/>
    </location>
    <ligand>
        <name>L-methionine</name>
        <dbReference type="ChEBI" id="CHEBI:57844"/>
        <note>ligand shared between two neighboring subunits</note>
    </ligand>
</feature>
<organism evidence="16 17">
    <name type="scientific">Parasutterella muris</name>
    <dbReference type="NCBI Taxonomy" id="2565572"/>
    <lineage>
        <taxon>Bacteria</taxon>
        <taxon>Pseudomonadati</taxon>
        <taxon>Pseudomonadota</taxon>
        <taxon>Betaproteobacteria</taxon>
        <taxon>Burkholderiales</taxon>
        <taxon>Sutterellaceae</taxon>
        <taxon>Parasutterella</taxon>
    </lineage>
</organism>
<evidence type="ECO:0000259" key="15">
    <source>
        <dbReference type="Pfam" id="PF02773"/>
    </source>
</evidence>
<dbReference type="Pfam" id="PF00438">
    <property type="entry name" value="S-AdoMet_synt_N"/>
    <property type="match status" value="1"/>
</dbReference>
<feature type="binding site" evidence="10">
    <location>
        <position position="249"/>
    </location>
    <ligand>
        <name>ATP</name>
        <dbReference type="ChEBI" id="CHEBI:30616"/>
        <note>ligand shared between two neighboring subunits</note>
    </ligand>
</feature>
<evidence type="ECO:0000256" key="7">
    <source>
        <dbReference type="ARBA" id="ARBA00022840"/>
    </source>
</evidence>
<feature type="binding site" evidence="10">
    <location>
        <position position="249"/>
    </location>
    <ligand>
        <name>L-methionine</name>
        <dbReference type="ChEBI" id="CHEBI:57844"/>
        <note>ligand shared between two neighboring subunits</note>
    </ligand>
</feature>
<keyword evidence="3 10" id="KW-0554">One-carbon metabolism</keyword>
<dbReference type="GO" id="GO:0005737">
    <property type="term" value="C:cytoplasm"/>
    <property type="evidence" value="ECO:0007669"/>
    <property type="project" value="UniProtKB-SubCell"/>
</dbReference>
<keyword evidence="4 10" id="KW-0808">Transferase</keyword>
<dbReference type="InterPro" id="IPR022631">
    <property type="entry name" value="ADOMET_SYNTHASE_CS"/>
</dbReference>
<dbReference type="RefSeq" id="WP_160334192.1">
    <property type="nucleotide sequence ID" value="NZ_WSRP01000002.1"/>
</dbReference>
<keyword evidence="17" id="KW-1185">Reference proteome</keyword>
<proteinExistence type="inferred from homology"/>
<reference evidence="16 17" key="1">
    <citation type="submission" date="2019-12" db="EMBL/GenBank/DDBJ databases">
        <title>Microbes associate with the intestines of laboratory mice.</title>
        <authorList>
            <person name="Navarre W."/>
            <person name="Wong E."/>
        </authorList>
    </citation>
    <scope>NUCLEOTIDE SEQUENCE [LARGE SCALE GENOMIC DNA]</scope>
    <source>
        <strain evidence="16 17">NM82_D38</strain>
    </source>
</reference>
<dbReference type="FunFam" id="3.30.300.10:FF:000003">
    <property type="entry name" value="S-adenosylmethionine synthase"/>
    <property type="match status" value="1"/>
</dbReference>
<dbReference type="CDD" id="cd18079">
    <property type="entry name" value="S-AdoMet_synt"/>
    <property type="match status" value="1"/>
</dbReference>
<evidence type="ECO:0000256" key="3">
    <source>
        <dbReference type="ARBA" id="ARBA00022563"/>
    </source>
</evidence>
<dbReference type="NCBIfam" id="TIGR01034">
    <property type="entry name" value="metK"/>
    <property type="match status" value="1"/>
</dbReference>
<evidence type="ECO:0000256" key="1">
    <source>
        <dbReference type="ARBA" id="ARBA00005224"/>
    </source>
</evidence>
<dbReference type="InterPro" id="IPR022628">
    <property type="entry name" value="S-AdoMet_synt_N"/>
</dbReference>
<feature type="binding site" description="in other chain" evidence="10">
    <location>
        <begin position="170"/>
        <end position="172"/>
    </location>
    <ligand>
        <name>ATP</name>
        <dbReference type="ChEBI" id="CHEBI:30616"/>
        <note>ligand shared between two neighboring subunits</note>
    </ligand>
</feature>
<evidence type="ECO:0000259" key="14">
    <source>
        <dbReference type="Pfam" id="PF02772"/>
    </source>
</evidence>
<keyword evidence="8 10" id="KW-0460">Magnesium</keyword>
<dbReference type="Proteomes" id="UP000472580">
    <property type="component" value="Unassembled WGS sequence"/>
</dbReference>
<keyword evidence="6 10" id="KW-0547">Nucleotide-binding</keyword>
<name>A0A6L6YDX8_9BURK</name>
<feature type="binding site" description="in other chain" evidence="10">
    <location>
        <position position="19"/>
    </location>
    <ligand>
        <name>ATP</name>
        <dbReference type="ChEBI" id="CHEBI:30616"/>
        <note>ligand shared between two neighboring subunits</note>
    </ligand>
</feature>
<comment type="subunit">
    <text evidence="10">Homotetramer; dimer of dimers.</text>
</comment>
<evidence type="ECO:0000256" key="9">
    <source>
        <dbReference type="ARBA" id="ARBA00022958"/>
    </source>
</evidence>
<feature type="binding site" evidence="10">
    <location>
        <position position="21"/>
    </location>
    <ligand>
        <name>Mg(2+)</name>
        <dbReference type="ChEBI" id="CHEBI:18420"/>
    </ligand>
</feature>
<dbReference type="Pfam" id="PF02773">
    <property type="entry name" value="S-AdoMet_synt_C"/>
    <property type="match status" value="1"/>
</dbReference>
<dbReference type="PIRSF" id="PIRSF000497">
    <property type="entry name" value="MAT"/>
    <property type="match status" value="1"/>
</dbReference>
<evidence type="ECO:0000313" key="17">
    <source>
        <dbReference type="Proteomes" id="UP000472580"/>
    </source>
</evidence>
<feature type="binding site" evidence="10">
    <location>
        <position position="276"/>
    </location>
    <ligand>
        <name>ATP</name>
        <dbReference type="ChEBI" id="CHEBI:30616"/>
        <note>ligand shared between two neighboring subunits</note>
    </ligand>
</feature>
<dbReference type="PANTHER" id="PTHR11964">
    <property type="entry name" value="S-ADENOSYLMETHIONINE SYNTHETASE"/>
    <property type="match status" value="1"/>
</dbReference>
<dbReference type="GO" id="GO:0006730">
    <property type="term" value="P:one-carbon metabolic process"/>
    <property type="evidence" value="ECO:0007669"/>
    <property type="project" value="UniProtKB-KW"/>
</dbReference>
<dbReference type="InterPro" id="IPR022636">
    <property type="entry name" value="S-AdoMet_synthetase_sfam"/>
</dbReference>
<dbReference type="Pfam" id="PF02772">
    <property type="entry name" value="S-AdoMet_synt_M"/>
    <property type="match status" value="1"/>
</dbReference>
<keyword evidence="10" id="KW-0963">Cytoplasm</keyword>
<comment type="caution">
    <text evidence="16">The sequence shown here is derived from an EMBL/GenBank/DDBJ whole genome shotgun (WGS) entry which is preliminary data.</text>
</comment>
<evidence type="ECO:0000256" key="4">
    <source>
        <dbReference type="ARBA" id="ARBA00022679"/>
    </source>
</evidence>